<organism evidence="2">
    <name type="scientific">Oryza meridionalis</name>
    <dbReference type="NCBI Taxonomy" id="40149"/>
    <lineage>
        <taxon>Eukaryota</taxon>
        <taxon>Viridiplantae</taxon>
        <taxon>Streptophyta</taxon>
        <taxon>Embryophyta</taxon>
        <taxon>Tracheophyta</taxon>
        <taxon>Spermatophyta</taxon>
        <taxon>Magnoliopsida</taxon>
        <taxon>Liliopsida</taxon>
        <taxon>Poales</taxon>
        <taxon>Poaceae</taxon>
        <taxon>BOP clade</taxon>
        <taxon>Oryzoideae</taxon>
        <taxon>Oryzeae</taxon>
        <taxon>Oryzinae</taxon>
        <taxon>Oryza</taxon>
    </lineage>
</organism>
<dbReference type="Gramene" id="OMERI09G13230.1">
    <property type="protein sequence ID" value="OMERI09G13230.1"/>
    <property type="gene ID" value="OMERI09G13230"/>
</dbReference>
<keyword evidence="1" id="KW-0812">Transmembrane</keyword>
<keyword evidence="1" id="KW-1133">Transmembrane helix</keyword>
<evidence type="ECO:0000313" key="3">
    <source>
        <dbReference type="Proteomes" id="UP000008021"/>
    </source>
</evidence>
<feature type="transmembrane region" description="Helical" evidence="1">
    <location>
        <begin position="31"/>
        <end position="52"/>
    </location>
</feature>
<sequence>MEEEYKAVLLCNDQSTSPEVNLILAKVFQNIILVCSISVAVHHSFLYILIYYKAADHIPMTLYLSSGDGGMAGSSNFSLILCAQPLPKPASVKGIFLCAFQMSSLITCKMGIWL</sequence>
<dbReference type="HOGENOM" id="CLU_2125054_0_0_1"/>
<reference evidence="2" key="1">
    <citation type="submission" date="2015-04" db="UniProtKB">
        <authorList>
            <consortium name="EnsemblPlants"/>
        </authorList>
    </citation>
    <scope>IDENTIFICATION</scope>
</reference>
<protein>
    <submittedName>
        <fullName evidence="2">Uncharacterized protein</fullName>
    </submittedName>
</protein>
<reference evidence="2" key="2">
    <citation type="submission" date="2018-05" db="EMBL/GenBank/DDBJ databases">
        <title>OmerRS3 (Oryza meridionalis Reference Sequence Version 3).</title>
        <authorList>
            <person name="Zhang J."/>
            <person name="Kudrna D."/>
            <person name="Lee S."/>
            <person name="Talag J."/>
            <person name="Welchert J."/>
            <person name="Wing R.A."/>
        </authorList>
    </citation>
    <scope>NUCLEOTIDE SEQUENCE [LARGE SCALE GENOMIC DNA]</scope>
    <source>
        <strain evidence="2">cv. OR44</strain>
    </source>
</reference>
<dbReference type="Proteomes" id="UP000008021">
    <property type="component" value="Chromosome 9"/>
</dbReference>
<keyword evidence="1" id="KW-0472">Membrane</keyword>
<keyword evidence="3" id="KW-1185">Reference proteome</keyword>
<name>A0A0E0EUA3_9ORYZ</name>
<evidence type="ECO:0000313" key="2">
    <source>
        <dbReference type="EnsemblPlants" id="OMERI09G13230.1"/>
    </source>
</evidence>
<proteinExistence type="predicted"/>
<dbReference type="AlphaFoldDB" id="A0A0E0EUA3"/>
<dbReference type="EnsemblPlants" id="OMERI09G13230.1">
    <property type="protein sequence ID" value="OMERI09G13230.1"/>
    <property type="gene ID" value="OMERI09G13230"/>
</dbReference>
<accession>A0A0E0EUA3</accession>
<evidence type="ECO:0000256" key="1">
    <source>
        <dbReference type="SAM" id="Phobius"/>
    </source>
</evidence>